<evidence type="ECO:0000256" key="3">
    <source>
        <dbReference type="ARBA" id="ARBA00022475"/>
    </source>
</evidence>
<keyword evidence="5 7" id="KW-1133">Transmembrane helix</keyword>
<accession>A0ABT0FYS7</accession>
<evidence type="ECO:0000256" key="6">
    <source>
        <dbReference type="ARBA" id="ARBA00023136"/>
    </source>
</evidence>
<dbReference type="InterPro" id="IPR020846">
    <property type="entry name" value="MFS_dom"/>
</dbReference>
<evidence type="ECO:0000256" key="5">
    <source>
        <dbReference type="ARBA" id="ARBA00022989"/>
    </source>
</evidence>
<evidence type="ECO:0000256" key="7">
    <source>
        <dbReference type="SAM" id="Phobius"/>
    </source>
</evidence>
<keyword evidence="6 7" id="KW-0472">Membrane</keyword>
<dbReference type="RefSeq" id="WP_242383307.1">
    <property type="nucleotide sequence ID" value="NZ_JAKRKC020000001.1"/>
</dbReference>
<evidence type="ECO:0000259" key="8">
    <source>
        <dbReference type="PROSITE" id="PS50850"/>
    </source>
</evidence>
<keyword evidence="10" id="KW-1185">Reference proteome</keyword>
<evidence type="ECO:0000256" key="4">
    <source>
        <dbReference type="ARBA" id="ARBA00022692"/>
    </source>
</evidence>
<organism evidence="9 10">
    <name type="scientific">Actinomadura luzonensis</name>
    <dbReference type="NCBI Taxonomy" id="2805427"/>
    <lineage>
        <taxon>Bacteria</taxon>
        <taxon>Bacillati</taxon>
        <taxon>Actinomycetota</taxon>
        <taxon>Actinomycetes</taxon>
        <taxon>Streptosporangiales</taxon>
        <taxon>Thermomonosporaceae</taxon>
        <taxon>Actinomadura</taxon>
    </lineage>
</organism>
<dbReference type="EMBL" id="JAKRKC020000001">
    <property type="protein sequence ID" value="MCK2217051.1"/>
    <property type="molecule type" value="Genomic_DNA"/>
</dbReference>
<name>A0ABT0FYS7_9ACTN</name>
<dbReference type="SUPFAM" id="SSF103473">
    <property type="entry name" value="MFS general substrate transporter"/>
    <property type="match status" value="1"/>
</dbReference>
<dbReference type="InterPro" id="IPR050171">
    <property type="entry name" value="MFS_Transporters"/>
</dbReference>
<proteinExistence type="predicted"/>
<evidence type="ECO:0000313" key="9">
    <source>
        <dbReference type="EMBL" id="MCK2217051.1"/>
    </source>
</evidence>
<feature type="domain" description="Major facilitator superfamily (MFS) profile" evidence="8">
    <location>
        <begin position="1"/>
        <end position="388"/>
    </location>
</feature>
<evidence type="ECO:0000256" key="1">
    <source>
        <dbReference type="ARBA" id="ARBA00004651"/>
    </source>
</evidence>
<dbReference type="InterPro" id="IPR011701">
    <property type="entry name" value="MFS"/>
</dbReference>
<dbReference type="Proteomes" id="UP001317259">
    <property type="component" value="Unassembled WGS sequence"/>
</dbReference>
<feature type="transmembrane region" description="Helical" evidence="7">
    <location>
        <begin position="69"/>
        <end position="95"/>
    </location>
</feature>
<protein>
    <submittedName>
        <fullName evidence="9">MFS transporter</fullName>
    </submittedName>
</protein>
<feature type="transmembrane region" description="Helical" evidence="7">
    <location>
        <begin position="125"/>
        <end position="146"/>
    </location>
</feature>
<evidence type="ECO:0000256" key="2">
    <source>
        <dbReference type="ARBA" id="ARBA00022448"/>
    </source>
</evidence>
<dbReference type="Pfam" id="PF07690">
    <property type="entry name" value="MFS_1"/>
    <property type="match status" value="1"/>
</dbReference>
<comment type="caution">
    <text evidence="9">The sequence shown here is derived from an EMBL/GenBank/DDBJ whole genome shotgun (WGS) entry which is preliminary data.</text>
</comment>
<feature type="transmembrane region" description="Helical" evidence="7">
    <location>
        <begin position="101"/>
        <end position="118"/>
    </location>
</feature>
<feature type="transmembrane region" description="Helical" evidence="7">
    <location>
        <begin position="29"/>
        <end position="57"/>
    </location>
</feature>
<keyword evidence="2" id="KW-0813">Transport</keyword>
<keyword evidence="3" id="KW-1003">Cell membrane</keyword>
<comment type="subcellular location">
    <subcellularLocation>
        <location evidence="1">Cell membrane</location>
        <topology evidence="1">Multi-pass membrane protein</topology>
    </subcellularLocation>
</comment>
<dbReference type="PROSITE" id="PS50850">
    <property type="entry name" value="MFS"/>
    <property type="match status" value="1"/>
</dbReference>
<dbReference type="Gene3D" id="1.20.1250.20">
    <property type="entry name" value="MFS general substrate transporter like domains"/>
    <property type="match status" value="1"/>
</dbReference>
<dbReference type="PANTHER" id="PTHR23517">
    <property type="entry name" value="RESISTANCE PROTEIN MDTM, PUTATIVE-RELATED-RELATED"/>
    <property type="match status" value="1"/>
</dbReference>
<feature type="transmembrane region" description="Helical" evidence="7">
    <location>
        <begin position="365"/>
        <end position="384"/>
    </location>
</feature>
<feature type="transmembrane region" description="Helical" evidence="7">
    <location>
        <begin position="334"/>
        <end position="353"/>
    </location>
</feature>
<feature type="transmembrane region" description="Helical" evidence="7">
    <location>
        <begin position="195"/>
        <end position="224"/>
    </location>
</feature>
<evidence type="ECO:0000313" key="10">
    <source>
        <dbReference type="Proteomes" id="UP001317259"/>
    </source>
</evidence>
<feature type="transmembrane region" description="Helical" evidence="7">
    <location>
        <begin position="303"/>
        <end position="322"/>
    </location>
</feature>
<feature type="transmembrane region" description="Helical" evidence="7">
    <location>
        <begin position="236"/>
        <end position="254"/>
    </location>
</feature>
<reference evidence="9 10" key="1">
    <citation type="submission" date="2022-04" db="EMBL/GenBank/DDBJ databases">
        <title>Genome draft of Actinomadura sp. ATCC 31491.</title>
        <authorList>
            <person name="Shi X."/>
            <person name="Du Y."/>
        </authorList>
    </citation>
    <scope>NUCLEOTIDE SEQUENCE [LARGE SCALE GENOMIC DNA]</scope>
    <source>
        <strain evidence="9 10">ATCC 31491</strain>
    </source>
</reference>
<gene>
    <name evidence="9" type="ORF">MF672_025135</name>
</gene>
<sequence length="407" mass="39950">MNDITIKAGVIGLCLAASATPSPLYKLYAAAWAIPTSTMTLVYATYCLGVLAALLLFGRVSDSWGRRPAVLAGLAGLLVSLGLFAAASGVGWLFAARGLQGVATGVAISAAGAALLDLRPAAAGLINTLASGLGMGTGALLGAVLVEYAPAPLLTPFAVLAAVGLLLLAGVWRRPETAGTRSGFRMAAPGVPREIAATFALSGLGVTSSWSIVGLYLALVPALAPALTGSAGNLPGGLAVFVMGTAAALAPVLARRLPGPASGGLPAVTQLWSGMLVLAAGVALMSLSVSAGSAAGFVASSVVMGLGGGLGLGGSLGLLGAAAPPDHRARVMSAFYVVAYAAISLPAIAAGFVVRTLGPVATFRVFGAGIAAVALATALTTALLTRARTRRLTGPGLLSGRRPAGPR</sequence>
<feature type="transmembrane region" description="Helical" evidence="7">
    <location>
        <begin position="152"/>
        <end position="172"/>
    </location>
</feature>
<dbReference type="InterPro" id="IPR036259">
    <property type="entry name" value="MFS_trans_sf"/>
</dbReference>
<keyword evidence="4 7" id="KW-0812">Transmembrane</keyword>